<reference evidence="2" key="1">
    <citation type="journal article" date="2019" name="Int. J. Syst. Evol. Microbiol.">
        <title>The Global Catalogue of Microorganisms (GCM) 10K type strain sequencing project: providing services to taxonomists for standard genome sequencing and annotation.</title>
        <authorList>
            <consortium name="The Broad Institute Genomics Platform"/>
            <consortium name="The Broad Institute Genome Sequencing Center for Infectious Disease"/>
            <person name="Wu L."/>
            <person name="Ma J."/>
        </authorList>
    </citation>
    <scope>NUCLEOTIDE SEQUENCE [LARGE SCALE GENOMIC DNA]</scope>
    <source>
        <strain evidence="2">CCUG 49339</strain>
    </source>
</reference>
<evidence type="ECO:0000313" key="1">
    <source>
        <dbReference type="EMBL" id="MFD1737189.1"/>
    </source>
</evidence>
<protein>
    <recommendedName>
        <fullName evidence="3">Nucleotidyl transferase AbiEii/AbiGii toxin family protein</fullName>
    </recommendedName>
</protein>
<dbReference type="EMBL" id="JBHUEM010000018">
    <property type="protein sequence ID" value="MFD1737189.1"/>
    <property type="molecule type" value="Genomic_DNA"/>
</dbReference>
<dbReference type="SUPFAM" id="SSF81301">
    <property type="entry name" value="Nucleotidyltransferase"/>
    <property type="match status" value="1"/>
</dbReference>
<organism evidence="1 2">
    <name type="scientific">Bacillus salitolerans</name>
    <dbReference type="NCBI Taxonomy" id="1437434"/>
    <lineage>
        <taxon>Bacteria</taxon>
        <taxon>Bacillati</taxon>
        <taxon>Bacillota</taxon>
        <taxon>Bacilli</taxon>
        <taxon>Bacillales</taxon>
        <taxon>Bacillaceae</taxon>
        <taxon>Bacillus</taxon>
    </lineage>
</organism>
<dbReference type="Gene3D" id="3.30.460.40">
    <property type="match status" value="1"/>
</dbReference>
<comment type="caution">
    <text evidence="1">The sequence shown here is derived from an EMBL/GenBank/DDBJ whole genome shotgun (WGS) entry which is preliminary data.</text>
</comment>
<sequence>MNVLETLSIIGDRFNKLKFTWGVGGSLLLNFYQLIDKPNDIDILVSETNAIQLNEVISFIGISKQAKRSTPFLTTYFTKYSIQNIDIDIMGGFAIQHTEGVYKLSLKSESIVAHKKINGVDIPLCSLEDWYILYCLIPGKQEKADLIENHLKSKGITHPRLLEEALLQPLPFDVKERVVNLLMLKRRNN</sequence>
<name>A0ABW4LPS9_9BACI</name>
<gene>
    <name evidence="1" type="ORF">ACFSCX_11565</name>
</gene>
<accession>A0ABW4LPS9</accession>
<evidence type="ECO:0008006" key="3">
    <source>
        <dbReference type="Google" id="ProtNLM"/>
    </source>
</evidence>
<evidence type="ECO:0000313" key="2">
    <source>
        <dbReference type="Proteomes" id="UP001597214"/>
    </source>
</evidence>
<keyword evidence="2" id="KW-1185">Reference proteome</keyword>
<proteinExistence type="predicted"/>
<dbReference type="Proteomes" id="UP001597214">
    <property type="component" value="Unassembled WGS sequence"/>
</dbReference>
<dbReference type="InterPro" id="IPR043519">
    <property type="entry name" value="NT_sf"/>
</dbReference>
<dbReference type="RefSeq" id="WP_377928390.1">
    <property type="nucleotide sequence ID" value="NZ_JBHUEM010000018.1"/>
</dbReference>